<organism evidence="2 3">
    <name type="scientific">Paenibacillus nanensis</name>
    <dbReference type="NCBI Taxonomy" id="393251"/>
    <lineage>
        <taxon>Bacteria</taxon>
        <taxon>Bacillati</taxon>
        <taxon>Bacillota</taxon>
        <taxon>Bacilli</taxon>
        <taxon>Bacillales</taxon>
        <taxon>Paenibacillaceae</taxon>
        <taxon>Paenibacillus</taxon>
    </lineage>
</organism>
<feature type="transmembrane region" description="Helical" evidence="1">
    <location>
        <begin position="127"/>
        <end position="148"/>
    </location>
</feature>
<comment type="caution">
    <text evidence="2">The sequence shown here is derived from an EMBL/GenBank/DDBJ whole genome shotgun (WGS) entry which is preliminary data.</text>
</comment>
<feature type="transmembrane region" description="Helical" evidence="1">
    <location>
        <begin position="364"/>
        <end position="384"/>
    </location>
</feature>
<protein>
    <recommendedName>
        <fullName evidence="4">YfhO family protein</fullName>
    </recommendedName>
</protein>
<dbReference type="OrthoDB" id="2576767at2"/>
<reference evidence="2 3" key="1">
    <citation type="submission" date="2018-09" db="EMBL/GenBank/DDBJ databases">
        <title>Paenibacillus aracenensis nov. sp. isolated from a cave in southern Spain.</title>
        <authorList>
            <person name="Jurado V."/>
            <person name="Gutierrez-Patricio S."/>
            <person name="Gonzalez-Pimentel J.L."/>
            <person name="Miller A.Z."/>
            <person name="Laiz L."/>
            <person name="Saiz-Jimenez C."/>
        </authorList>
    </citation>
    <scope>NUCLEOTIDE SEQUENCE [LARGE SCALE GENOMIC DNA]</scope>
    <source>
        <strain evidence="2 3">DSM 22867</strain>
    </source>
</reference>
<dbReference type="AlphaFoldDB" id="A0A3A1UWZ1"/>
<evidence type="ECO:0008006" key="4">
    <source>
        <dbReference type="Google" id="ProtNLM"/>
    </source>
</evidence>
<keyword evidence="1" id="KW-0472">Membrane</keyword>
<feature type="transmembrane region" description="Helical" evidence="1">
    <location>
        <begin position="310"/>
        <end position="328"/>
    </location>
</feature>
<evidence type="ECO:0000256" key="1">
    <source>
        <dbReference type="SAM" id="Phobius"/>
    </source>
</evidence>
<feature type="transmembrane region" description="Helical" evidence="1">
    <location>
        <begin position="396"/>
        <end position="412"/>
    </location>
</feature>
<gene>
    <name evidence="2" type="ORF">D3P08_19295</name>
</gene>
<keyword evidence="3" id="KW-1185">Reference proteome</keyword>
<evidence type="ECO:0000313" key="2">
    <source>
        <dbReference type="EMBL" id="RIX50843.1"/>
    </source>
</evidence>
<sequence length="433" mass="48867">MRFWNYLFRDKKDNYRACVLFAAFFLYYLLNNLPFLAYIRNNAGDLAEHSPFYGAPFTLNLFNFDPSMYYGAGNASVIHPFINFLTGPFSILTEYLFENYFFLVLQSAINAVSVVLVFIYLRRTGSGAGAPFPLLIAVFFGIASYNLFTAMIPDSYPYAQLAIMLSVVYLAYAREQKTAAVAPNAGLALLNFGITSTNVITFFGALFFNVIEAKWTRRMRSFLLIGIGFLFATAVVTLLQWLLFGGHTWIQNWMKTLHNGGYNYTAPFSFAQHWKAVYMLAISPVLTPDLTLVSPGIVAFATDLTRPYPIYVHIIGITMLLLAVFGFIRNVKSREVWALAVYPLFAIYLHLVKGYGLAVFQYDLYLYAGHYLFAIFLLAGRGLIQLEQGRIRKIGFCLILLFALVTFANNVIKHAEALDVVKSGYAEQILTPK</sequence>
<dbReference type="RefSeq" id="WP_119601550.1">
    <property type="nucleotide sequence ID" value="NZ_QXQA01000013.1"/>
</dbReference>
<feature type="transmembrane region" description="Helical" evidence="1">
    <location>
        <begin position="335"/>
        <end position="352"/>
    </location>
</feature>
<feature type="transmembrane region" description="Helical" evidence="1">
    <location>
        <begin position="222"/>
        <end position="244"/>
    </location>
</feature>
<feature type="transmembrane region" description="Helical" evidence="1">
    <location>
        <begin position="100"/>
        <end position="121"/>
    </location>
</feature>
<name>A0A3A1UWZ1_9BACL</name>
<proteinExistence type="predicted"/>
<feature type="transmembrane region" description="Helical" evidence="1">
    <location>
        <begin position="20"/>
        <end position="39"/>
    </location>
</feature>
<evidence type="ECO:0000313" key="3">
    <source>
        <dbReference type="Proteomes" id="UP000266482"/>
    </source>
</evidence>
<accession>A0A3A1UWZ1</accession>
<dbReference type="EMBL" id="QXQA01000013">
    <property type="protein sequence ID" value="RIX50843.1"/>
    <property type="molecule type" value="Genomic_DNA"/>
</dbReference>
<dbReference type="Proteomes" id="UP000266482">
    <property type="component" value="Unassembled WGS sequence"/>
</dbReference>
<feature type="transmembrane region" description="Helical" evidence="1">
    <location>
        <begin position="185"/>
        <end position="210"/>
    </location>
</feature>
<keyword evidence="1" id="KW-1133">Transmembrane helix</keyword>
<keyword evidence="1" id="KW-0812">Transmembrane</keyword>
<feature type="transmembrane region" description="Helical" evidence="1">
    <location>
        <begin position="155"/>
        <end position="173"/>
    </location>
</feature>
<feature type="transmembrane region" description="Helical" evidence="1">
    <location>
        <begin position="68"/>
        <end position="93"/>
    </location>
</feature>